<reference evidence="7 8" key="1">
    <citation type="submission" date="2024-10" db="EMBL/GenBank/DDBJ databases">
        <title>The Natural Products Discovery Center: Release of the First 8490 Sequenced Strains for Exploring Actinobacteria Biosynthetic Diversity.</title>
        <authorList>
            <person name="Kalkreuter E."/>
            <person name="Kautsar S.A."/>
            <person name="Yang D."/>
            <person name="Bader C.D."/>
            <person name="Teijaro C.N."/>
            <person name="Fluegel L."/>
            <person name="Davis C.M."/>
            <person name="Simpson J.R."/>
            <person name="Lauterbach L."/>
            <person name="Steele A.D."/>
            <person name="Gui C."/>
            <person name="Meng S."/>
            <person name="Li G."/>
            <person name="Viehrig K."/>
            <person name="Ye F."/>
            <person name="Su P."/>
            <person name="Kiefer A.F."/>
            <person name="Nichols A."/>
            <person name="Cepeda A.J."/>
            <person name="Yan W."/>
            <person name="Fan B."/>
            <person name="Jiang Y."/>
            <person name="Adhikari A."/>
            <person name="Zheng C.-J."/>
            <person name="Schuster L."/>
            <person name="Cowan T.M."/>
            <person name="Smanski M.J."/>
            <person name="Chevrette M.G."/>
            <person name="De Carvalho L.P.S."/>
            <person name="Shen B."/>
        </authorList>
    </citation>
    <scope>NUCLEOTIDE SEQUENCE [LARGE SCALE GENOMIC DNA]</scope>
    <source>
        <strain evidence="7 8">NPDC050545</strain>
    </source>
</reference>
<dbReference type="PANTHER" id="PTHR43712">
    <property type="entry name" value="PUTATIVE (AFU_ORTHOLOGUE AFUA_4G14580)-RELATED"/>
    <property type="match status" value="1"/>
</dbReference>
<dbReference type="Gene3D" id="1.10.10.10">
    <property type="entry name" value="Winged helix-like DNA-binding domain superfamily/Winged helix DNA-binding domain"/>
    <property type="match status" value="1"/>
</dbReference>
<dbReference type="InterPro" id="IPR001077">
    <property type="entry name" value="COMT_C"/>
</dbReference>
<dbReference type="GO" id="GO:0032259">
    <property type="term" value="P:methylation"/>
    <property type="evidence" value="ECO:0007669"/>
    <property type="project" value="UniProtKB-KW"/>
</dbReference>
<dbReference type="InterPro" id="IPR029063">
    <property type="entry name" value="SAM-dependent_MTases_sf"/>
</dbReference>
<feature type="domain" description="O-methyltransferase dimerisation" evidence="6">
    <location>
        <begin position="11"/>
        <end position="84"/>
    </location>
</feature>
<dbReference type="RefSeq" id="WP_397087631.1">
    <property type="nucleotide sequence ID" value="NZ_JBITGY010000009.1"/>
</dbReference>
<dbReference type="PROSITE" id="PS51683">
    <property type="entry name" value="SAM_OMT_II"/>
    <property type="match status" value="1"/>
</dbReference>
<dbReference type="InterPro" id="IPR036390">
    <property type="entry name" value="WH_DNA-bd_sf"/>
</dbReference>
<evidence type="ECO:0000256" key="3">
    <source>
        <dbReference type="ARBA" id="ARBA00022691"/>
    </source>
</evidence>
<evidence type="ECO:0000259" key="6">
    <source>
        <dbReference type="Pfam" id="PF08100"/>
    </source>
</evidence>
<dbReference type="Proteomes" id="UP001612741">
    <property type="component" value="Unassembled WGS sequence"/>
</dbReference>
<dbReference type="GO" id="GO:0008168">
    <property type="term" value="F:methyltransferase activity"/>
    <property type="evidence" value="ECO:0007669"/>
    <property type="project" value="UniProtKB-KW"/>
</dbReference>
<keyword evidence="8" id="KW-1185">Reference proteome</keyword>
<dbReference type="InterPro" id="IPR036388">
    <property type="entry name" value="WH-like_DNA-bd_sf"/>
</dbReference>
<dbReference type="PANTHER" id="PTHR43712:SF2">
    <property type="entry name" value="O-METHYLTRANSFERASE CICE"/>
    <property type="match status" value="1"/>
</dbReference>
<organism evidence="7 8">
    <name type="scientific">Nonomuraea typhae</name>
    <dbReference type="NCBI Taxonomy" id="2603600"/>
    <lineage>
        <taxon>Bacteria</taxon>
        <taxon>Bacillati</taxon>
        <taxon>Actinomycetota</taxon>
        <taxon>Actinomycetes</taxon>
        <taxon>Streptosporangiales</taxon>
        <taxon>Streptosporangiaceae</taxon>
        <taxon>Nonomuraea</taxon>
    </lineage>
</organism>
<comment type="caution">
    <text evidence="7">The sequence shown here is derived from an EMBL/GenBank/DDBJ whole genome shotgun (WGS) entry which is preliminary data.</text>
</comment>
<gene>
    <name evidence="7" type="ORF">ACIBG2_33830</name>
</gene>
<feature type="domain" description="O-methyltransferase C-terminal" evidence="5">
    <location>
        <begin position="108"/>
        <end position="309"/>
    </location>
</feature>
<sequence length="354" mass="36893">MTDAYALLSRMAFGHTTAQIVYAAVRLGVPDLLAEGSMPVGELADATGADPDTLRRLLRALVALRVLDEPEPGRLALTPVGRPLCAGHPRSMRAAVLLLGDPATWRAWGALTYGVRTGETTFDHVHGLPLFDYLGRHPELSEIFNDAMREGTAVVAAEVPKVCDVSGARRVVDVGGGAGALLAAVVAAAPEARGILFDTAEGGAGAPEALRLAGVDGRCAVMAGDFFASVPEGDLMLLKGILHDWDDERCVTLLRNCRASIAPGGRLLVLEPILPEAAAVMSDIAMLVYTGGRERSREEYRELLAAGGFVLTGVTAPLAGSGIRVLLAEPAPMSEPGPTTTPTAGGAGRPPARW</sequence>
<proteinExistence type="predicted"/>
<feature type="region of interest" description="Disordered" evidence="4">
    <location>
        <begin position="330"/>
        <end position="354"/>
    </location>
</feature>
<accession>A0ABW7Z6S0</accession>
<dbReference type="Pfam" id="PF00891">
    <property type="entry name" value="Methyltransf_2"/>
    <property type="match status" value="1"/>
</dbReference>
<dbReference type="Pfam" id="PF08100">
    <property type="entry name" value="Dimerisation"/>
    <property type="match status" value="1"/>
</dbReference>
<dbReference type="PIRSF" id="PIRSF005739">
    <property type="entry name" value="O-mtase"/>
    <property type="match status" value="1"/>
</dbReference>
<evidence type="ECO:0000259" key="5">
    <source>
        <dbReference type="Pfam" id="PF00891"/>
    </source>
</evidence>
<dbReference type="SUPFAM" id="SSF53335">
    <property type="entry name" value="S-adenosyl-L-methionine-dependent methyltransferases"/>
    <property type="match status" value="1"/>
</dbReference>
<dbReference type="Gene3D" id="3.40.50.150">
    <property type="entry name" value="Vaccinia Virus protein VP39"/>
    <property type="match status" value="1"/>
</dbReference>
<dbReference type="EMBL" id="JBITGY010000009">
    <property type="protein sequence ID" value="MFI6502399.1"/>
    <property type="molecule type" value="Genomic_DNA"/>
</dbReference>
<dbReference type="InterPro" id="IPR012967">
    <property type="entry name" value="COMT_dimerisation"/>
</dbReference>
<name>A0ABW7Z6S0_9ACTN</name>
<keyword evidence="2" id="KW-0808">Transferase</keyword>
<keyword evidence="3" id="KW-0949">S-adenosyl-L-methionine</keyword>
<evidence type="ECO:0000256" key="2">
    <source>
        <dbReference type="ARBA" id="ARBA00022679"/>
    </source>
</evidence>
<keyword evidence="1 7" id="KW-0489">Methyltransferase</keyword>
<evidence type="ECO:0000313" key="7">
    <source>
        <dbReference type="EMBL" id="MFI6502399.1"/>
    </source>
</evidence>
<evidence type="ECO:0000256" key="1">
    <source>
        <dbReference type="ARBA" id="ARBA00022603"/>
    </source>
</evidence>
<dbReference type="SUPFAM" id="SSF46785">
    <property type="entry name" value="Winged helix' DNA-binding domain"/>
    <property type="match status" value="1"/>
</dbReference>
<evidence type="ECO:0000256" key="4">
    <source>
        <dbReference type="SAM" id="MobiDB-lite"/>
    </source>
</evidence>
<protein>
    <submittedName>
        <fullName evidence="7">Methyltransferase</fullName>
    </submittedName>
</protein>
<dbReference type="Gene3D" id="1.10.287.1350">
    <property type="match status" value="1"/>
</dbReference>
<evidence type="ECO:0000313" key="8">
    <source>
        <dbReference type="Proteomes" id="UP001612741"/>
    </source>
</evidence>
<dbReference type="InterPro" id="IPR016461">
    <property type="entry name" value="COMT-like"/>
</dbReference>
<feature type="compositionally biased region" description="Low complexity" evidence="4">
    <location>
        <begin position="336"/>
        <end position="354"/>
    </location>
</feature>